<protein>
    <submittedName>
        <fullName evidence="1">Uncharacterized protein</fullName>
    </submittedName>
</protein>
<dbReference type="AlphaFoldDB" id="X1CLG3"/>
<organism evidence="1">
    <name type="scientific">marine sediment metagenome</name>
    <dbReference type="NCBI Taxonomy" id="412755"/>
    <lineage>
        <taxon>unclassified sequences</taxon>
        <taxon>metagenomes</taxon>
        <taxon>ecological metagenomes</taxon>
    </lineage>
</organism>
<evidence type="ECO:0000313" key="1">
    <source>
        <dbReference type="EMBL" id="GAH09251.1"/>
    </source>
</evidence>
<sequence length="42" mass="4614">MIIKQQAIPTQTANTGHSESSSEHVIYLSIFEAVQTIVQTLV</sequence>
<comment type="caution">
    <text evidence="1">The sequence shown here is derived from an EMBL/GenBank/DDBJ whole genome shotgun (WGS) entry which is preliminary data.</text>
</comment>
<feature type="non-terminal residue" evidence="1">
    <location>
        <position position="42"/>
    </location>
</feature>
<dbReference type="EMBL" id="BART01030967">
    <property type="protein sequence ID" value="GAH09251.1"/>
    <property type="molecule type" value="Genomic_DNA"/>
</dbReference>
<gene>
    <name evidence="1" type="ORF">S01H4_53911</name>
</gene>
<accession>X1CLG3</accession>
<proteinExistence type="predicted"/>
<reference evidence="1" key="1">
    <citation type="journal article" date="2014" name="Front. Microbiol.">
        <title>High frequency of phylogenetically diverse reductive dehalogenase-homologous genes in deep subseafloor sedimentary metagenomes.</title>
        <authorList>
            <person name="Kawai M."/>
            <person name="Futagami T."/>
            <person name="Toyoda A."/>
            <person name="Takaki Y."/>
            <person name="Nishi S."/>
            <person name="Hori S."/>
            <person name="Arai W."/>
            <person name="Tsubouchi T."/>
            <person name="Morono Y."/>
            <person name="Uchiyama I."/>
            <person name="Ito T."/>
            <person name="Fujiyama A."/>
            <person name="Inagaki F."/>
            <person name="Takami H."/>
        </authorList>
    </citation>
    <scope>NUCLEOTIDE SEQUENCE</scope>
    <source>
        <strain evidence="1">Expedition CK06-06</strain>
    </source>
</reference>
<name>X1CLG3_9ZZZZ</name>